<accession>A0ABT8CBU3</accession>
<sequence length="214" mass="24541">MHQLKISRLVQSLVAAEKDHEIDFQVPVKPALLEGKGEELLKEAYRGLQGRGESPVLRQLKVPVKVGQHLLIYDDTNHFNRYRQNTLKSELYRVFQFSWHSGYLRMCRSHERECLLSGLQERVWTGPPLASNCFGTGEEPGILTGNGSPGWKLTAYNDLQYDLISRLQGYRLIRIPAYENLMIGGRLQRIDKLLLQPNEAALQAIGTWLIRKMN</sequence>
<organism evidence="1 2">
    <name type="scientific">Cyclobacterium jeungdonense</name>
    <dbReference type="NCBI Taxonomy" id="708087"/>
    <lineage>
        <taxon>Bacteria</taxon>
        <taxon>Pseudomonadati</taxon>
        <taxon>Bacteroidota</taxon>
        <taxon>Cytophagia</taxon>
        <taxon>Cytophagales</taxon>
        <taxon>Cyclobacteriaceae</taxon>
        <taxon>Cyclobacterium</taxon>
    </lineage>
</organism>
<gene>
    <name evidence="1" type="ORF">QWZ15_19310</name>
</gene>
<reference evidence="2" key="1">
    <citation type="journal article" date="2019" name="Int. J. Syst. Evol. Microbiol.">
        <title>The Global Catalogue of Microorganisms (GCM) 10K type strain sequencing project: providing services to taxonomists for standard genome sequencing and annotation.</title>
        <authorList>
            <consortium name="The Broad Institute Genomics Platform"/>
            <consortium name="The Broad Institute Genome Sequencing Center for Infectious Disease"/>
            <person name="Wu L."/>
            <person name="Ma J."/>
        </authorList>
    </citation>
    <scope>NUCLEOTIDE SEQUENCE [LARGE SCALE GENOMIC DNA]</scope>
    <source>
        <strain evidence="2">CECT 7706</strain>
    </source>
</reference>
<protein>
    <submittedName>
        <fullName evidence="1">Uncharacterized protein</fullName>
    </submittedName>
</protein>
<evidence type="ECO:0000313" key="2">
    <source>
        <dbReference type="Proteomes" id="UP001236663"/>
    </source>
</evidence>
<dbReference type="Proteomes" id="UP001236663">
    <property type="component" value="Unassembled WGS sequence"/>
</dbReference>
<comment type="caution">
    <text evidence="1">The sequence shown here is derived from an EMBL/GenBank/DDBJ whole genome shotgun (WGS) entry which is preliminary data.</text>
</comment>
<dbReference type="Pfam" id="PF23913">
    <property type="entry name" value="DUF7255"/>
    <property type="match status" value="1"/>
</dbReference>
<name>A0ABT8CBU3_9BACT</name>
<dbReference type="RefSeq" id="WP_163383493.1">
    <property type="nucleotide sequence ID" value="NZ_JAUFQS010000047.1"/>
</dbReference>
<proteinExistence type="predicted"/>
<dbReference type="EMBL" id="JAUFQS010000047">
    <property type="protein sequence ID" value="MDN3689981.1"/>
    <property type="molecule type" value="Genomic_DNA"/>
</dbReference>
<dbReference type="InterPro" id="IPR055679">
    <property type="entry name" value="DUF7255"/>
</dbReference>
<evidence type="ECO:0000313" key="1">
    <source>
        <dbReference type="EMBL" id="MDN3689981.1"/>
    </source>
</evidence>
<keyword evidence="2" id="KW-1185">Reference proteome</keyword>